<evidence type="ECO:0000256" key="2">
    <source>
        <dbReference type="ARBA" id="ARBA00023082"/>
    </source>
</evidence>
<comment type="caution">
    <text evidence="6">The sequence shown here is derived from an EMBL/GenBank/DDBJ whole genome shotgun (WGS) entry which is preliminary data.</text>
</comment>
<keyword evidence="1" id="KW-0805">Transcription regulation</keyword>
<dbReference type="Pfam" id="PF04542">
    <property type="entry name" value="Sigma70_r2"/>
    <property type="match status" value="1"/>
</dbReference>
<sequence length="84" mass="9466">MSTDADTLALLCVTHRALVFQTCRQILGNDEDAEDATQEVFVRVAKYLPGRSVEKPSAYLRQVAQNTARDFLQRKLRALETTPL</sequence>
<evidence type="ECO:0000256" key="1">
    <source>
        <dbReference type="ARBA" id="ARBA00023015"/>
    </source>
</evidence>
<organism evidence="6 7">
    <name type="scientific">Kibdelosporangium lantanae</name>
    <dbReference type="NCBI Taxonomy" id="1497396"/>
    <lineage>
        <taxon>Bacteria</taxon>
        <taxon>Bacillati</taxon>
        <taxon>Actinomycetota</taxon>
        <taxon>Actinomycetes</taxon>
        <taxon>Pseudonocardiales</taxon>
        <taxon>Pseudonocardiaceae</taxon>
        <taxon>Kibdelosporangium</taxon>
    </lineage>
</organism>
<evidence type="ECO:0000256" key="4">
    <source>
        <dbReference type="ARBA" id="ARBA00023163"/>
    </source>
</evidence>
<name>A0ABW3ML86_9PSEU</name>
<accession>A0ABW3ML86</accession>
<keyword evidence="7" id="KW-1185">Reference proteome</keyword>
<keyword evidence="4" id="KW-0804">Transcription</keyword>
<dbReference type="SUPFAM" id="SSF88946">
    <property type="entry name" value="Sigma2 domain of RNA polymerase sigma factors"/>
    <property type="match status" value="1"/>
</dbReference>
<evidence type="ECO:0000313" key="6">
    <source>
        <dbReference type="EMBL" id="MFD1051473.1"/>
    </source>
</evidence>
<evidence type="ECO:0000259" key="5">
    <source>
        <dbReference type="Pfam" id="PF04542"/>
    </source>
</evidence>
<gene>
    <name evidence="6" type="ORF">ACFQ1S_40975</name>
</gene>
<protein>
    <submittedName>
        <fullName evidence="6">RNA polymerase sigma factor</fullName>
    </submittedName>
</protein>
<dbReference type="PANTHER" id="PTHR43133:SF8">
    <property type="entry name" value="RNA POLYMERASE SIGMA FACTOR HI_1459-RELATED"/>
    <property type="match status" value="1"/>
</dbReference>
<reference evidence="7" key="1">
    <citation type="journal article" date="2019" name="Int. J. Syst. Evol. Microbiol.">
        <title>The Global Catalogue of Microorganisms (GCM) 10K type strain sequencing project: providing services to taxonomists for standard genome sequencing and annotation.</title>
        <authorList>
            <consortium name="The Broad Institute Genomics Platform"/>
            <consortium name="The Broad Institute Genome Sequencing Center for Infectious Disease"/>
            <person name="Wu L."/>
            <person name="Ma J."/>
        </authorList>
    </citation>
    <scope>NUCLEOTIDE SEQUENCE [LARGE SCALE GENOMIC DNA]</scope>
    <source>
        <strain evidence="7">JCM 31486</strain>
    </source>
</reference>
<dbReference type="InterPro" id="IPR039425">
    <property type="entry name" value="RNA_pol_sigma-70-like"/>
</dbReference>
<feature type="non-terminal residue" evidence="6">
    <location>
        <position position="84"/>
    </location>
</feature>
<dbReference type="EMBL" id="JBHTIS010003626">
    <property type="protein sequence ID" value="MFD1051473.1"/>
    <property type="molecule type" value="Genomic_DNA"/>
</dbReference>
<dbReference type="InterPro" id="IPR013325">
    <property type="entry name" value="RNA_pol_sigma_r2"/>
</dbReference>
<dbReference type="Proteomes" id="UP001597045">
    <property type="component" value="Unassembled WGS sequence"/>
</dbReference>
<keyword evidence="2" id="KW-0731">Sigma factor</keyword>
<evidence type="ECO:0000256" key="3">
    <source>
        <dbReference type="ARBA" id="ARBA00023125"/>
    </source>
</evidence>
<dbReference type="InterPro" id="IPR007627">
    <property type="entry name" value="RNA_pol_sigma70_r2"/>
</dbReference>
<dbReference type="Gene3D" id="1.10.1740.10">
    <property type="match status" value="1"/>
</dbReference>
<keyword evidence="3" id="KW-0238">DNA-binding</keyword>
<feature type="domain" description="RNA polymerase sigma-70 region 2" evidence="5">
    <location>
        <begin position="14"/>
        <end position="75"/>
    </location>
</feature>
<proteinExistence type="predicted"/>
<evidence type="ECO:0000313" key="7">
    <source>
        <dbReference type="Proteomes" id="UP001597045"/>
    </source>
</evidence>
<dbReference type="PANTHER" id="PTHR43133">
    <property type="entry name" value="RNA POLYMERASE ECF-TYPE SIGMA FACTO"/>
    <property type="match status" value="1"/>
</dbReference>